<dbReference type="EMBL" id="WXEX01000013">
    <property type="protein sequence ID" value="MZP44123.1"/>
    <property type="molecule type" value="Genomic_DNA"/>
</dbReference>
<dbReference type="FunFam" id="3.40.50.12780:FF:000007">
    <property type="entry name" value="Acyl-coenzyme A synthetase ACSM2A, mitochondrial"/>
    <property type="match status" value="1"/>
</dbReference>
<evidence type="ECO:0000259" key="8">
    <source>
        <dbReference type="Pfam" id="PF00501"/>
    </source>
</evidence>
<accession>A0A845LL59</accession>
<dbReference type="InterPro" id="IPR042099">
    <property type="entry name" value="ANL_N_sf"/>
</dbReference>
<proteinExistence type="inferred from homology"/>
<dbReference type="FunFam" id="3.30.300.30:FF:000005">
    <property type="entry name" value="Acyl-coenzyme A synthetase ACSM5, mitochondrial"/>
    <property type="match status" value="1"/>
</dbReference>
<dbReference type="PANTHER" id="PTHR43605:SF10">
    <property type="entry name" value="ACYL-COA SYNTHETASE MEDIUM CHAIN FAMILY MEMBER 3"/>
    <property type="match status" value="1"/>
</dbReference>
<evidence type="ECO:0000313" key="11">
    <source>
        <dbReference type="Proteomes" id="UP000471031"/>
    </source>
</evidence>
<dbReference type="InterPro" id="IPR051087">
    <property type="entry name" value="Mitochondrial_ACSM"/>
</dbReference>
<dbReference type="InterPro" id="IPR020845">
    <property type="entry name" value="AMP-binding_CS"/>
</dbReference>
<evidence type="ECO:0000256" key="7">
    <source>
        <dbReference type="ARBA" id="ARBA00023098"/>
    </source>
</evidence>
<dbReference type="InterPro" id="IPR000873">
    <property type="entry name" value="AMP-dep_synth/lig_dom"/>
</dbReference>
<dbReference type="AlphaFoldDB" id="A0A845LL59"/>
<dbReference type="GO" id="GO:0004321">
    <property type="term" value="F:fatty-acyl-CoA synthase activity"/>
    <property type="evidence" value="ECO:0007669"/>
    <property type="project" value="TreeGrafter"/>
</dbReference>
<dbReference type="SUPFAM" id="SSF56801">
    <property type="entry name" value="Acetyl-CoA synthetase-like"/>
    <property type="match status" value="1"/>
</dbReference>
<dbReference type="GO" id="GO:0016405">
    <property type="term" value="F:CoA-ligase activity"/>
    <property type="evidence" value="ECO:0007669"/>
    <property type="project" value="UniProtKB-ARBA"/>
</dbReference>
<evidence type="ECO:0000256" key="4">
    <source>
        <dbReference type="ARBA" id="ARBA00022741"/>
    </source>
</evidence>
<evidence type="ECO:0000256" key="3">
    <source>
        <dbReference type="ARBA" id="ARBA00022723"/>
    </source>
</evidence>
<reference evidence="10 11" key="1">
    <citation type="submission" date="2020-01" db="EMBL/GenBank/DDBJ databases">
        <title>Whole genome sequence of Heliobacterium gestii DSM 11169.</title>
        <authorList>
            <person name="Kyndt J.A."/>
            <person name="Meyer T.E."/>
        </authorList>
    </citation>
    <scope>NUCLEOTIDE SEQUENCE [LARGE SCALE GENOMIC DNA]</scope>
    <source>
        <strain evidence="10 11">DSM 11169</strain>
    </source>
</reference>
<evidence type="ECO:0000256" key="2">
    <source>
        <dbReference type="ARBA" id="ARBA00022598"/>
    </source>
</evidence>
<dbReference type="GO" id="GO:0006637">
    <property type="term" value="P:acyl-CoA metabolic process"/>
    <property type="evidence" value="ECO:0007669"/>
    <property type="project" value="TreeGrafter"/>
</dbReference>
<evidence type="ECO:0000256" key="6">
    <source>
        <dbReference type="ARBA" id="ARBA00022842"/>
    </source>
</evidence>
<dbReference type="PANTHER" id="PTHR43605">
    <property type="entry name" value="ACYL-COENZYME A SYNTHETASE"/>
    <property type="match status" value="1"/>
</dbReference>
<dbReference type="GO" id="GO:0046872">
    <property type="term" value="F:metal ion binding"/>
    <property type="evidence" value="ECO:0007669"/>
    <property type="project" value="UniProtKB-KW"/>
</dbReference>
<dbReference type="Pfam" id="PF00501">
    <property type="entry name" value="AMP-binding"/>
    <property type="match status" value="1"/>
</dbReference>
<feature type="domain" description="AMP-binding enzyme C-terminal" evidence="9">
    <location>
        <begin position="451"/>
        <end position="529"/>
    </location>
</feature>
<dbReference type="Proteomes" id="UP000471031">
    <property type="component" value="Unassembled WGS sequence"/>
</dbReference>
<organism evidence="10 11">
    <name type="scientific">Heliomicrobium gestii</name>
    <name type="common">Heliobacterium gestii</name>
    <dbReference type="NCBI Taxonomy" id="2699"/>
    <lineage>
        <taxon>Bacteria</taxon>
        <taxon>Bacillati</taxon>
        <taxon>Bacillota</taxon>
        <taxon>Clostridia</taxon>
        <taxon>Eubacteriales</taxon>
        <taxon>Heliobacteriaceae</taxon>
        <taxon>Heliomicrobium</taxon>
    </lineage>
</organism>
<dbReference type="OrthoDB" id="9778383at2"/>
<comment type="similarity">
    <text evidence="1">Belongs to the ATP-dependent AMP-binding enzyme family.</text>
</comment>
<keyword evidence="7" id="KW-0443">Lipid metabolism</keyword>
<evidence type="ECO:0000259" key="9">
    <source>
        <dbReference type="Pfam" id="PF13193"/>
    </source>
</evidence>
<gene>
    <name evidence="10" type="ORF">GTO89_13875</name>
</gene>
<keyword evidence="5" id="KW-0067">ATP-binding</keyword>
<keyword evidence="4" id="KW-0547">Nucleotide-binding</keyword>
<feature type="domain" description="AMP-dependent synthetase/ligase" evidence="8">
    <location>
        <begin position="35"/>
        <end position="401"/>
    </location>
</feature>
<keyword evidence="11" id="KW-1185">Reference proteome</keyword>
<dbReference type="GO" id="GO:0006633">
    <property type="term" value="P:fatty acid biosynthetic process"/>
    <property type="evidence" value="ECO:0007669"/>
    <property type="project" value="TreeGrafter"/>
</dbReference>
<evidence type="ECO:0000256" key="5">
    <source>
        <dbReference type="ARBA" id="ARBA00022840"/>
    </source>
</evidence>
<evidence type="ECO:0000313" key="10">
    <source>
        <dbReference type="EMBL" id="MZP44123.1"/>
    </source>
</evidence>
<dbReference type="Pfam" id="PF13193">
    <property type="entry name" value="AMP-binding_C"/>
    <property type="match status" value="1"/>
</dbReference>
<keyword evidence="2" id="KW-0436">Ligase</keyword>
<keyword evidence="3" id="KW-0479">Metal-binding</keyword>
<dbReference type="Gene3D" id="3.30.300.30">
    <property type="match status" value="1"/>
</dbReference>
<dbReference type="InterPro" id="IPR045851">
    <property type="entry name" value="AMP-bd_C_sf"/>
</dbReference>
<dbReference type="InterPro" id="IPR025110">
    <property type="entry name" value="AMP-bd_C"/>
</dbReference>
<name>A0A845LL59_HELGE</name>
<dbReference type="GO" id="GO:0015645">
    <property type="term" value="F:fatty acid ligase activity"/>
    <property type="evidence" value="ECO:0007669"/>
    <property type="project" value="TreeGrafter"/>
</dbReference>
<keyword evidence="6" id="KW-0460">Magnesium</keyword>
<sequence>MPGSFNMSDYKQTCAEFTWEVPPSYNFARDVLDRWAADPDRLALWWVDDHGNEDKKTFRELSDAAQRFCNVLEAQGVGKGDVVVVILPRLVEWWIIHIACLRMGAVISPGTMQLTAKDIRFRLQAADGRCIITTNAVAPRVDEIYSECPTMTSRILIGGEREGWIDGHRALSEAHDRFPAADTAADDNAILYFTSGTTGYPKMTVHTHASYPIGHTVTGRYWLDLRPEDLHWNLSDTGWAKAAWSSFFGPWICGAAVFIHHSDRFDPKKTLQLLDQYPITTFCGAPTIYRMLVLEDLKAYRFAHLRHCVGAGEPLNPEVIDTWKEATGLTIRDGYGQTESVLLVGSFPCLEPRIGSMGKPSPGFDIQVIDDMGNILPPHKEGDIAVRVRPHRPVGLFKEYWRDPEKTAAVFRGDWYLTGDRAYRDEEGYLWFVGRADDVILSAGYRIGPFEVESALLEHEAVAESAVVSSPDEVRGEVVKAFVVLRPGFMPSDQLANELKEHVKEVTAPYKYPRLIEFIPSLPKTVSGKIRRVELRNREWKEHRNS</sequence>
<comment type="caution">
    <text evidence="10">The sequence shown here is derived from an EMBL/GenBank/DDBJ whole genome shotgun (WGS) entry which is preliminary data.</text>
</comment>
<dbReference type="GO" id="GO:0005524">
    <property type="term" value="F:ATP binding"/>
    <property type="evidence" value="ECO:0007669"/>
    <property type="project" value="UniProtKB-KW"/>
</dbReference>
<dbReference type="Gene3D" id="3.40.50.12780">
    <property type="entry name" value="N-terminal domain of ligase-like"/>
    <property type="match status" value="1"/>
</dbReference>
<dbReference type="PROSITE" id="PS00455">
    <property type="entry name" value="AMP_BINDING"/>
    <property type="match status" value="1"/>
</dbReference>
<protein>
    <submittedName>
        <fullName evidence="10">AMP-binding protein</fullName>
    </submittedName>
</protein>
<evidence type="ECO:0000256" key="1">
    <source>
        <dbReference type="ARBA" id="ARBA00006432"/>
    </source>
</evidence>